<evidence type="ECO:0000313" key="2">
    <source>
        <dbReference type="Proteomes" id="UP000815677"/>
    </source>
</evidence>
<proteinExistence type="predicted"/>
<organism evidence="1 2">
    <name type="scientific">Mycena chlorophos</name>
    <name type="common">Agaric fungus</name>
    <name type="synonym">Agaricus chlorophos</name>
    <dbReference type="NCBI Taxonomy" id="658473"/>
    <lineage>
        <taxon>Eukaryota</taxon>
        <taxon>Fungi</taxon>
        <taxon>Dikarya</taxon>
        <taxon>Basidiomycota</taxon>
        <taxon>Agaricomycotina</taxon>
        <taxon>Agaricomycetes</taxon>
        <taxon>Agaricomycetidae</taxon>
        <taxon>Agaricales</taxon>
        <taxon>Marasmiineae</taxon>
        <taxon>Mycenaceae</taxon>
        <taxon>Mycena</taxon>
    </lineage>
</organism>
<dbReference type="Proteomes" id="UP000815677">
    <property type="component" value="Unassembled WGS sequence"/>
</dbReference>
<evidence type="ECO:0000313" key="1">
    <source>
        <dbReference type="EMBL" id="GAT49295.1"/>
    </source>
</evidence>
<name>A0ABQ0LDT8_MYCCL</name>
<sequence length="95" mass="10137">MATSAQTLLQTITQTEFKVLTVGSKTSGDDLLDADGDCPMPLAPNHDAVAAPHNLFEEGLHYLGINGVADVAHQTTMFCSESTMNIFATSLQRRG</sequence>
<accession>A0ABQ0LDT8</accession>
<dbReference type="EMBL" id="DF845436">
    <property type="protein sequence ID" value="GAT49295.1"/>
    <property type="molecule type" value="Genomic_DNA"/>
</dbReference>
<keyword evidence="2" id="KW-1185">Reference proteome</keyword>
<reference evidence="1" key="1">
    <citation type="submission" date="2014-09" db="EMBL/GenBank/DDBJ databases">
        <title>Genome sequence of the luminous mushroom Mycena chlorophos for searching fungal bioluminescence genes.</title>
        <authorList>
            <person name="Tanaka Y."/>
            <person name="Kasuga D."/>
            <person name="Oba Y."/>
            <person name="Hase S."/>
            <person name="Sato K."/>
            <person name="Oba Y."/>
            <person name="Sakakibara Y."/>
        </authorList>
    </citation>
    <scope>NUCLEOTIDE SEQUENCE</scope>
</reference>
<protein>
    <submittedName>
        <fullName evidence="1">Uncharacterized protein</fullName>
    </submittedName>
</protein>
<gene>
    <name evidence="1" type="ORF">MCHLO_06619</name>
</gene>